<protein>
    <submittedName>
        <fullName evidence="1">Uncharacterized protein</fullName>
    </submittedName>
</protein>
<keyword evidence="2" id="KW-1185">Reference proteome</keyword>
<evidence type="ECO:0000313" key="2">
    <source>
        <dbReference type="Proteomes" id="UP001516023"/>
    </source>
</evidence>
<sequence>LKTALQQKLLNKIVHTSALTSSAFLTSLISLAPRPSFASVLSTSINSVGTLAPISREEAEQRFRTGRESLQYLLDHYDEICEGGGDNVRRYLGTVGVNGLFGIGKALRVLGEDVDDIVEYTELVTEIERSIQQADGSAYMAIFTVTSTSGVPSAKYFNDAKIEIERCAKSMDDLAAMIGLKP</sequence>
<evidence type="ECO:0000313" key="1">
    <source>
        <dbReference type="EMBL" id="KAL3798563.1"/>
    </source>
</evidence>
<gene>
    <name evidence="1" type="ORF">HJC23_011867</name>
</gene>
<dbReference type="Proteomes" id="UP001516023">
    <property type="component" value="Unassembled WGS sequence"/>
</dbReference>
<reference evidence="1 2" key="1">
    <citation type="journal article" date="2020" name="G3 (Bethesda)">
        <title>Improved Reference Genome for Cyclotella cryptica CCMP332, a Model for Cell Wall Morphogenesis, Salinity Adaptation, and Lipid Production in Diatoms (Bacillariophyta).</title>
        <authorList>
            <person name="Roberts W.R."/>
            <person name="Downey K.M."/>
            <person name="Ruck E.C."/>
            <person name="Traller J.C."/>
            <person name="Alverson A.J."/>
        </authorList>
    </citation>
    <scope>NUCLEOTIDE SEQUENCE [LARGE SCALE GENOMIC DNA]</scope>
    <source>
        <strain evidence="1 2">CCMP332</strain>
    </source>
</reference>
<organism evidence="1 2">
    <name type="scientific">Cyclotella cryptica</name>
    <dbReference type="NCBI Taxonomy" id="29204"/>
    <lineage>
        <taxon>Eukaryota</taxon>
        <taxon>Sar</taxon>
        <taxon>Stramenopiles</taxon>
        <taxon>Ochrophyta</taxon>
        <taxon>Bacillariophyta</taxon>
        <taxon>Coscinodiscophyceae</taxon>
        <taxon>Thalassiosirophycidae</taxon>
        <taxon>Stephanodiscales</taxon>
        <taxon>Stephanodiscaceae</taxon>
        <taxon>Cyclotella</taxon>
    </lineage>
</organism>
<dbReference type="AlphaFoldDB" id="A0ABD3QDV4"/>
<accession>A0ABD3QDV4</accession>
<dbReference type="EMBL" id="JABMIG020000045">
    <property type="protein sequence ID" value="KAL3798563.1"/>
    <property type="molecule type" value="Genomic_DNA"/>
</dbReference>
<feature type="non-terminal residue" evidence="1">
    <location>
        <position position="1"/>
    </location>
</feature>
<name>A0ABD3QDV4_9STRA</name>
<proteinExistence type="predicted"/>
<comment type="caution">
    <text evidence="1">The sequence shown here is derived from an EMBL/GenBank/DDBJ whole genome shotgun (WGS) entry which is preliminary data.</text>
</comment>